<proteinExistence type="inferred from homology"/>
<sequence length="109" mass="12271">MGTVHGEDLPYIFGAPLVNSLSHFPRNFTKSESSLSETIILFWTNFAKTGDPNDPRTENENSNNEKAKGKSEEFRGQNIMTLIRNTYLSVMENLSLFSVVNLILNGLFL</sequence>
<dbReference type="Proteomes" id="UP001054945">
    <property type="component" value="Unassembled WGS sequence"/>
</dbReference>
<dbReference type="Pfam" id="PF00135">
    <property type="entry name" value="COesterase"/>
    <property type="match status" value="1"/>
</dbReference>
<dbReference type="SUPFAM" id="SSF53474">
    <property type="entry name" value="alpha/beta-Hydrolases"/>
    <property type="match status" value="1"/>
</dbReference>
<dbReference type="InterPro" id="IPR051093">
    <property type="entry name" value="Neuroligin/BSAL"/>
</dbReference>
<evidence type="ECO:0000256" key="3">
    <source>
        <dbReference type="SAM" id="MobiDB-lite"/>
    </source>
</evidence>
<dbReference type="EMBL" id="BPLR01012228">
    <property type="protein sequence ID" value="GIY52331.1"/>
    <property type="molecule type" value="Genomic_DNA"/>
</dbReference>
<evidence type="ECO:0000256" key="1">
    <source>
        <dbReference type="ARBA" id="ARBA00005964"/>
    </source>
</evidence>
<evidence type="ECO:0000313" key="5">
    <source>
        <dbReference type="EMBL" id="GIY52331.1"/>
    </source>
</evidence>
<evidence type="ECO:0000259" key="4">
    <source>
        <dbReference type="Pfam" id="PF00135"/>
    </source>
</evidence>
<protein>
    <recommendedName>
        <fullName evidence="4">Carboxylesterase type B domain-containing protein</fullName>
    </recommendedName>
</protein>
<dbReference type="AlphaFoldDB" id="A0AAV4U3J8"/>
<dbReference type="InterPro" id="IPR002018">
    <property type="entry name" value="CarbesteraseB"/>
</dbReference>
<name>A0AAV4U3J8_CAEEX</name>
<accession>A0AAV4U3J8</accession>
<reference evidence="5 6" key="1">
    <citation type="submission" date="2021-06" db="EMBL/GenBank/DDBJ databases">
        <title>Caerostris extrusa draft genome.</title>
        <authorList>
            <person name="Kono N."/>
            <person name="Arakawa K."/>
        </authorList>
    </citation>
    <scope>NUCLEOTIDE SEQUENCE [LARGE SCALE GENOMIC DNA]</scope>
</reference>
<feature type="compositionally biased region" description="Basic and acidic residues" evidence="3">
    <location>
        <begin position="51"/>
        <end position="72"/>
    </location>
</feature>
<feature type="region of interest" description="Disordered" evidence="3">
    <location>
        <begin position="48"/>
        <end position="72"/>
    </location>
</feature>
<dbReference type="Gene3D" id="3.40.50.1820">
    <property type="entry name" value="alpha/beta hydrolase"/>
    <property type="match status" value="1"/>
</dbReference>
<keyword evidence="2" id="KW-0325">Glycoprotein</keyword>
<comment type="similarity">
    <text evidence="1">Belongs to the type-B carboxylesterase/lipase family.</text>
</comment>
<organism evidence="5 6">
    <name type="scientific">Caerostris extrusa</name>
    <name type="common">Bark spider</name>
    <name type="synonym">Caerostris bankana</name>
    <dbReference type="NCBI Taxonomy" id="172846"/>
    <lineage>
        <taxon>Eukaryota</taxon>
        <taxon>Metazoa</taxon>
        <taxon>Ecdysozoa</taxon>
        <taxon>Arthropoda</taxon>
        <taxon>Chelicerata</taxon>
        <taxon>Arachnida</taxon>
        <taxon>Araneae</taxon>
        <taxon>Araneomorphae</taxon>
        <taxon>Entelegynae</taxon>
        <taxon>Araneoidea</taxon>
        <taxon>Araneidae</taxon>
        <taxon>Caerostris</taxon>
    </lineage>
</organism>
<dbReference type="InterPro" id="IPR029058">
    <property type="entry name" value="AB_hydrolase_fold"/>
</dbReference>
<feature type="domain" description="Carboxylesterase type B" evidence="4">
    <location>
        <begin position="1"/>
        <end position="59"/>
    </location>
</feature>
<evidence type="ECO:0000313" key="6">
    <source>
        <dbReference type="Proteomes" id="UP001054945"/>
    </source>
</evidence>
<evidence type="ECO:0000256" key="2">
    <source>
        <dbReference type="ARBA" id="ARBA00023180"/>
    </source>
</evidence>
<comment type="caution">
    <text evidence="5">The sequence shown here is derived from an EMBL/GenBank/DDBJ whole genome shotgun (WGS) entry which is preliminary data.</text>
</comment>
<gene>
    <name evidence="5" type="ORF">CEXT_133031</name>
</gene>
<dbReference type="PANTHER" id="PTHR43903">
    <property type="entry name" value="NEUROLIGIN"/>
    <property type="match status" value="1"/>
</dbReference>
<keyword evidence="6" id="KW-1185">Reference proteome</keyword>